<evidence type="ECO:0000313" key="8">
    <source>
        <dbReference type="Proteomes" id="UP000323917"/>
    </source>
</evidence>
<keyword evidence="4 6" id="KW-1133">Transmembrane helix</keyword>
<feature type="transmembrane region" description="Helical" evidence="6">
    <location>
        <begin position="275"/>
        <end position="292"/>
    </location>
</feature>
<reference evidence="7 8" key="1">
    <citation type="submission" date="2019-08" db="EMBL/GenBank/DDBJ databases">
        <title>Deep-cultivation of Planctomycetes and their phenomic and genomic characterization uncovers novel biology.</title>
        <authorList>
            <person name="Wiegand S."/>
            <person name="Jogler M."/>
            <person name="Boedeker C."/>
            <person name="Pinto D."/>
            <person name="Vollmers J."/>
            <person name="Rivas-Marin E."/>
            <person name="Kohn T."/>
            <person name="Peeters S.H."/>
            <person name="Heuer A."/>
            <person name="Rast P."/>
            <person name="Oberbeckmann S."/>
            <person name="Bunk B."/>
            <person name="Jeske O."/>
            <person name="Meyerdierks A."/>
            <person name="Storesund J.E."/>
            <person name="Kallscheuer N."/>
            <person name="Luecker S."/>
            <person name="Lage O.M."/>
            <person name="Pohl T."/>
            <person name="Merkel B.J."/>
            <person name="Hornburger P."/>
            <person name="Mueller R.-W."/>
            <person name="Bruemmer F."/>
            <person name="Labrenz M."/>
            <person name="Spormann A.M."/>
            <person name="Op den Camp H."/>
            <person name="Overmann J."/>
            <person name="Amann R."/>
            <person name="Jetten M.S.M."/>
            <person name="Mascher T."/>
            <person name="Medema M.H."/>
            <person name="Devos D.P."/>
            <person name="Kaster A.-K."/>
            <person name="Ovreas L."/>
            <person name="Rohde M."/>
            <person name="Galperin M.Y."/>
            <person name="Jogler C."/>
        </authorList>
    </citation>
    <scope>NUCLEOTIDE SEQUENCE [LARGE SCALE GENOMIC DNA]</scope>
    <source>
        <strain evidence="7 8">Pr1d</strain>
    </source>
</reference>
<dbReference type="InterPro" id="IPR050833">
    <property type="entry name" value="Poly_Biosynth_Transport"/>
</dbReference>
<feature type="transmembrane region" description="Helical" evidence="6">
    <location>
        <begin position="349"/>
        <end position="368"/>
    </location>
</feature>
<evidence type="ECO:0000256" key="4">
    <source>
        <dbReference type="ARBA" id="ARBA00022989"/>
    </source>
</evidence>
<keyword evidence="2" id="KW-1003">Cell membrane</keyword>
<evidence type="ECO:0000256" key="1">
    <source>
        <dbReference type="ARBA" id="ARBA00004651"/>
    </source>
</evidence>
<dbReference type="RefSeq" id="WP_148074135.1">
    <property type="nucleotide sequence ID" value="NZ_CP042913.1"/>
</dbReference>
<name>A0A5B9QDD8_9BACT</name>
<feature type="transmembrane region" description="Helical" evidence="6">
    <location>
        <begin position="438"/>
        <end position="468"/>
    </location>
</feature>
<proteinExistence type="predicted"/>
<evidence type="ECO:0000256" key="3">
    <source>
        <dbReference type="ARBA" id="ARBA00022692"/>
    </source>
</evidence>
<feature type="transmembrane region" description="Helical" evidence="6">
    <location>
        <begin position="185"/>
        <end position="206"/>
    </location>
</feature>
<feature type="transmembrane region" description="Helical" evidence="6">
    <location>
        <begin position="52"/>
        <end position="73"/>
    </location>
</feature>
<keyword evidence="5 6" id="KW-0472">Membrane</keyword>
<dbReference type="GO" id="GO:0005886">
    <property type="term" value="C:plasma membrane"/>
    <property type="evidence" value="ECO:0007669"/>
    <property type="project" value="UniProtKB-SubCell"/>
</dbReference>
<dbReference type="KEGG" id="bgok:Pr1d_29420"/>
<gene>
    <name evidence="7" type="ORF">Pr1d_29420</name>
</gene>
<dbReference type="Pfam" id="PF01943">
    <property type="entry name" value="Polysacc_synt"/>
    <property type="match status" value="1"/>
</dbReference>
<organism evidence="7 8">
    <name type="scientific">Bythopirellula goksoeyrii</name>
    <dbReference type="NCBI Taxonomy" id="1400387"/>
    <lineage>
        <taxon>Bacteria</taxon>
        <taxon>Pseudomonadati</taxon>
        <taxon>Planctomycetota</taxon>
        <taxon>Planctomycetia</taxon>
        <taxon>Pirellulales</taxon>
        <taxon>Lacipirellulaceae</taxon>
        <taxon>Bythopirellula</taxon>
    </lineage>
</organism>
<feature type="transmembrane region" description="Helical" evidence="6">
    <location>
        <begin position="158"/>
        <end position="179"/>
    </location>
</feature>
<protein>
    <submittedName>
        <fullName evidence="7">MurJ-like flippase</fullName>
    </submittedName>
</protein>
<feature type="transmembrane region" description="Helical" evidence="6">
    <location>
        <begin position="380"/>
        <end position="399"/>
    </location>
</feature>
<dbReference type="OrthoDB" id="256720at2"/>
<evidence type="ECO:0000256" key="5">
    <source>
        <dbReference type="ARBA" id="ARBA00023136"/>
    </source>
</evidence>
<sequence>MNEPHARMRCDTLTASVVILLLATILQRSIGLGRGVLFCRWLTPETLGEWEMAYSFLLLFAPLAVLGIPGSYGRYLEHYRQRGQLGTFLRRTTLWTFVCSALAIGVLVGFAPQFANLVFGSREHATTIYFIAGCLAAVILHHTLTSLLTALRLFRVVTVMNFAQSFLFAALTLSLLYSFPHVMSIVGGYGLACLAASLGALIYIWPGCHTSSQASEDVPHAEFWGRLLRFAFFVWVTNLLSHLFAVVDRTMILHWSGMSPEVALEQVGHYHSSRIIPLLLVSFADLLSGLIMPHLSHDWELGLRQMVAKKINLAVKLTGLGMQVVGICILMFGPFMFGTVLEGRYSAGLSVMPWTLAGCVISGVYVIAQCYLWCAEHPRLAAVPLAVGLGVNVLLNLVLVPIWGLYGAVLATALSTILCLSTLHLLNGRFGMKVDSGTWLISFLPISLGFGIMISIGCLIFVLGLSLVTSRVFDSEERQELQQLIEVGKNKLKSLVPKLVPINLSS</sequence>
<accession>A0A5B9QDD8</accession>
<dbReference type="PANTHER" id="PTHR30250:SF11">
    <property type="entry name" value="O-ANTIGEN TRANSPORTER-RELATED"/>
    <property type="match status" value="1"/>
</dbReference>
<keyword evidence="3 6" id="KW-0812">Transmembrane</keyword>
<feature type="transmembrane region" description="Helical" evidence="6">
    <location>
        <begin position="94"/>
        <end position="115"/>
    </location>
</feature>
<evidence type="ECO:0000256" key="2">
    <source>
        <dbReference type="ARBA" id="ARBA00022475"/>
    </source>
</evidence>
<evidence type="ECO:0000313" key="7">
    <source>
        <dbReference type="EMBL" id="QEG35640.1"/>
    </source>
</evidence>
<dbReference type="Proteomes" id="UP000323917">
    <property type="component" value="Chromosome"/>
</dbReference>
<keyword evidence="8" id="KW-1185">Reference proteome</keyword>
<dbReference type="EMBL" id="CP042913">
    <property type="protein sequence ID" value="QEG35640.1"/>
    <property type="molecule type" value="Genomic_DNA"/>
</dbReference>
<dbReference type="PANTHER" id="PTHR30250">
    <property type="entry name" value="PST FAMILY PREDICTED COLANIC ACID TRANSPORTER"/>
    <property type="match status" value="1"/>
</dbReference>
<dbReference type="AlphaFoldDB" id="A0A5B9QDD8"/>
<feature type="transmembrane region" description="Helical" evidence="6">
    <location>
        <begin position="313"/>
        <end position="337"/>
    </location>
</feature>
<feature type="transmembrane region" description="Helical" evidence="6">
    <location>
        <begin position="227"/>
        <end position="247"/>
    </location>
</feature>
<dbReference type="InterPro" id="IPR002797">
    <property type="entry name" value="Polysacc_synth"/>
</dbReference>
<feature type="transmembrane region" description="Helical" evidence="6">
    <location>
        <begin position="127"/>
        <end position="151"/>
    </location>
</feature>
<comment type="subcellular location">
    <subcellularLocation>
        <location evidence="1">Cell membrane</location>
        <topology evidence="1">Multi-pass membrane protein</topology>
    </subcellularLocation>
</comment>
<feature type="transmembrane region" description="Helical" evidence="6">
    <location>
        <begin position="405"/>
        <end position="426"/>
    </location>
</feature>
<evidence type="ECO:0000256" key="6">
    <source>
        <dbReference type="SAM" id="Phobius"/>
    </source>
</evidence>